<dbReference type="Pfam" id="PF13195">
    <property type="entry name" value="DUF4011"/>
    <property type="match status" value="1"/>
</dbReference>
<dbReference type="InterPro" id="IPR041677">
    <property type="entry name" value="DNA2/NAM7_AAA_11"/>
</dbReference>
<feature type="domain" description="Helicase ATP-binding" evidence="1">
    <location>
        <begin position="323"/>
        <end position="487"/>
    </location>
</feature>
<dbReference type="InterPro" id="IPR041679">
    <property type="entry name" value="DNA2/NAM7-like_C"/>
</dbReference>
<dbReference type="PANTHER" id="PTHR10887:SF530">
    <property type="entry name" value="SUPERFAMILY I DNA HELICASES"/>
    <property type="match status" value="1"/>
</dbReference>
<name>A0A8J3D2M3_9BACT</name>
<accession>A0A8J3D2M3</accession>
<evidence type="ECO:0000313" key="3">
    <source>
        <dbReference type="Proteomes" id="UP000598271"/>
    </source>
</evidence>
<keyword evidence="3" id="KW-1185">Reference proteome</keyword>
<dbReference type="Proteomes" id="UP000598271">
    <property type="component" value="Unassembled WGS sequence"/>
</dbReference>
<dbReference type="InterPro" id="IPR014001">
    <property type="entry name" value="Helicase_ATP-bd"/>
</dbReference>
<organism evidence="2 3">
    <name type="scientific">Persicitalea jodogahamensis</name>
    <dbReference type="NCBI Taxonomy" id="402147"/>
    <lineage>
        <taxon>Bacteria</taxon>
        <taxon>Pseudomonadati</taxon>
        <taxon>Bacteroidota</taxon>
        <taxon>Cytophagia</taxon>
        <taxon>Cytophagales</taxon>
        <taxon>Spirosomataceae</taxon>
        <taxon>Persicitalea</taxon>
    </lineage>
</organism>
<evidence type="ECO:0000259" key="1">
    <source>
        <dbReference type="PROSITE" id="PS51192"/>
    </source>
</evidence>
<dbReference type="EMBL" id="BMXF01000001">
    <property type="protein sequence ID" value="GHB59390.1"/>
    <property type="molecule type" value="Genomic_DNA"/>
</dbReference>
<dbReference type="Pfam" id="PF13087">
    <property type="entry name" value="AAA_12"/>
    <property type="match status" value="1"/>
</dbReference>
<comment type="caution">
    <text evidence="2">The sequence shown here is derived from an EMBL/GenBank/DDBJ whole genome shotgun (WGS) entry which is preliminary data.</text>
</comment>
<sequence>MSKMEEESNANAKSRPPIAILKTYLKRLTNLSSRNKSLLLSRLAAEQFLDLHEADFLLSKSSFEILNQLIQRKNRIPLCDVQDPRFDKVNEVSKRLRRIARTERFIEEERGARDLYVGYPFVRGKFADGSVVHAPLLFFPVTLRLDREQWCLVGRDDAEISLNRSFALAYAQFNEAQVPDEILEKNFEDFPKEALEFRTALYEWLKESPFRLNFNQQLFENVLQPFEALKSSDLQSLEKNGELKLYPEMVLGIFPQAGSFLVPDYNYLLHEADQEDFSMPLFNFETESGEDAESINVSVQNQPLREEQILTPLPVDLSQENVIRLVKQGESVVVQGPPGTGKSQLICNLMADFAAQGKRVLLVCQKRAALDVVHQRLQTLGLGLSTALIHDFRNDRAELYRQIAIQIDKVEEYQALNQSLDAVFLDREFTRNSRLIDQTVKELEEFRTALFDEAESGLSVKELYLSSDPAAPHVNLQAYYRNFLLSETENYRRRLTSYATYNKKITPPHAWHDRQNFADYGLGDLRRMEEALIAWPSFFQAQKEQFEEITRTTFSLDFIADKAETSERIKDLALTITDAKTLQLFQRYLTDQQPATSRLAFVRQVTDTFEGWRTDGSGIESTLAESELAPFRKQLARAIAAKASAVKGQWWEWFGKEKAAVAQVAQANGLSTRLDDLKKLEVRLNNRLELEQWLASMFLSFRPDDLESNLPFEEGYLLFFQKAEQAADAVVRVRRPPWEGVLTQLALGTASISAFRKIVQELLVWLSKWQSQEEAMLDFLTENQWQEVLSEPENYPRQLRDGLRADFDVLVEMDKIANGFSAVEADVTNLVLNKSEGENSSENTAVTIFDNSLHLAWIEHIEGKYPTLRAVSSLKMSEWEQQLQASIERKQSLSRDITLMKLRELIYENVEKNRLGNRTTYRELAHQTTKKRNIWPIRKVVEAFSDEVFRLIPCWMASPEAVSTLFPMKAGLFDLVIFDEASQCYAEYGLPAAYRGKQVVITGDSKQLPPSDLYRVRYEENSDEEVPVAIEIDSLLDLAAQTLTQRQLTGHYRSSSLDLIDFSNQHFYKNTLRLLPDFTRVNDAEPGIHYMHVDGIWEKNTNPVEAQRVLELVRELSESKLSIGVVTFNFHQQQLVQDLLEKEKVTAEGLFVKNIENVQGDERDVIIFSIGYAPDDRGKLAMQFGTLNTQGGENRLNVAVTRARQRVYVVTSLFPPQLRTEQTANEGPKLLKAYLQYALDVSEGRYRPQPVPNSGYRGAWLLKDRISRQFPDYRQELPFADLTRRSAEGTYEGLLLTDDDIYFGSLSVKEPHAYLPMVLRMKHWPFQRMYSRDYWLRRGSVYGG</sequence>
<gene>
    <name evidence="2" type="ORF">GCM10007390_11310</name>
</gene>
<dbReference type="InterPro" id="IPR025103">
    <property type="entry name" value="DUF4011"/>
</dbReference>
<dbReference type="CDD" id="cd18808">
    <property type="entry name" value="SF1_C_Upf1"/>
    <property type="match status" value="1"/>
</dbReference>
<dbReference type="InterPro" id="IPR045055">
    <property type="entry name" value="DNA2/NAM7-like"/>
</dbReference>
<dbReference type="Gene3D" id="3.40.50.300">
    <property type="entry name" value="P-loop containing nucleotide triphosphate hydrolases"/>
    <property type="match status" value="3"/>
</dbReference>
<dbReference type="PROSITE" id="PS51192">
    <property type="entry name" value="HELICASE_ATP_BIND_1"/>
    <property type="match status" value="1"/>
</dbReference>
<dbReference type="GO" id="GO:0004386">
    <property type="term" value="F:helicase activity"/>
    <property type="evidence" value="ECO:0007669"/>
    <property type="project" value="InterPro"/>
</dbReference>
<dbReference type="InterPro" id="IPR047187">
    <property type="entry name" value="SF1_C_Upf1"/>
</dbReference>
<dbReference type="PANTHER" id="PTHR10887">
    <property type="entry name" value="DNA2/NAM7 HELICASE FAMILY"/>
    <property type="match status" value="1"/>
</dbReference>
<protein>
    <recommendedName>
        <fullName evidence="1">Helicase ATP-binding domain-containing protein</fullName>
    </recommendedName>
</protein>
<evidence type="ECO:0000313" key="2">
    <source>
        <dbReference type="EMBL" id="GHB59390.1"/>
    </source>
</evidence>
<dbReference type="Pfam" id="PF13086">
    <property type="entry name" value="AAA_11"/>
    <property type="match status" value="2"/>
</dbReference>
<reference evidence="2 3" key="1">
    <citation type="journal article" date="2014" name="Int. J. Syst. Evol. Microbiol.">
        <title>Complete genome sequence of Corynebacterium casei LMG S-19264T (=DSM 44701T), isolated from a smear-ripened cheese.</title>
        <authorList>
            <consortium name="US DOE Joint Genome Institute (JGI-PGF)"/>
            <person name="Walter F."/>
            <person name="Albersmeier A."/>
            <person name="Kalinowski J."/>
            <person name="Ruckert C."/>
        </authorList>
    </citation>
    <scope>NUCLEOTIDE SEQUENCE [LARGE SCALE GENOMIC DNA]</scope>
    <source>
        <strain evidence="2 3">KCTC 12866</strain>
    </source>
</reference>
<dbReference type="SUPFAM" id="SSF52540">
    <property type="entry name" value="P-loop containing nucleoside triphosphate hydrolases"/>
    <property type="match status" value="1"/>
</dbReference>
<dbReference type="InterPro" id="IPR027417">
    <property type="entry name" value="P-loop_NTPase"/>
</dbReference>
<proteinExistence type="predicted"/>